<keyword evidence="1" id="KW-1133">Transmembrane helix</keyword>
<feature type="transmembrane region" description="Helical" evidence="1">
    <location>
        <begin position="7"/>
        <end position="24"/>
    </location>
</feature>
<keyword evidence="1" id="KW-0812">Transmembrane</keyword>
<dbReference type="EMBL" id="CYXO01000009">
    <property type="protein sequence ID" value="CUN04888.1"/>
    <property type="molecule type" value="Genomic_DNA"/>
</dbReference>
<dbReference type="InterPro" id="IPR010540">
    <property type="entry name" value="CmpB_TMEM229"/>
</dbReference>
<name>A0A173TUK0_9FIRM</name>
<evidence type="ECO:0000313" key="2">
    <source>
        <dbReference type="EMBL" id="CUN04888.1"/>
    </source>
</evidence>
<reference evidence="2 3" key="1">
    <citation type="submission" date="2015-09" db="EMBL/GenBank/DDBJ databases">
        <authorList>
            <consortium name="Pathogen Informatics"/>
        </authorList>
    </citation>
    <scope>NUCLEOTIDE SEQUENCE [LARGE SCALE GENOMIC DNA]</scope>
    <source>
        <strain evidence="2 3">2789STDY5834961</strain>
    </source>
</reference>
<feature type="transmembrane region" description="Helical" evidence="1">
    <location>
        <begin position="59"/>
        <end position="83"/>
    </location>
</feature>
<accession>A0A173TUK0</accession>
<gene>
    <name evidence="2" type="ORF">ERS852573_01694</name>
</gene>
<sequence length="136" mass="15754">MKKLRPLILFGIGGLIYVLIELIARGRSHWSMFIVGGLAFFLIGCINEKCRKMPLVRQMLIGAIVITALEFVCGCIVNLWLGWNVWDYSNMPFNLLGQICLPFTVIWFFLSAVAVVLDDWIRHILWGEDIPHYKWR</sequence>
<dbReference type="OrthoDB" id="1752779at2"/>
<feature type="transmembrane region" description="Helical" evidence="1">
    <location>
        <begin position="95"/>
        <end position="117"/>
    </location>
</feature>
<dbReference type="AlphaFoldDB" id="A0A173TUK0"/>
<feature type="transmembrane region" description="Helical" evidence="1">
    <location>
        <begin position="30"/>
        <end position="47"/>
    </location>
</feature>
<keyword evidence="1" id="KW-0472">Membrane</keyword>
<dbReference type="RefSeq" id="WP_055214327.1">
    <property type="nucleotide sequence ID" value="NZ_CYXO01000009.1"/>
</dbReference>
<organism evidence="2 3">
    <name type="scientific">Dorea longicatena</name>
    <dbReference type="NCBI Taxonomy" id="88431"/>
    <lineage>
        <taxon>Bacteria</taxon>
        <taxon>Bacillati</taxon>
        <taxon>Bacillota</taxon>
        <taxon>Clostridia</taxon>
        <taxon>Lachnospirales</taxon>
        <taxon>Lachnospiraceae</taxon>
        <taxon>Dorea</taxon>
    </lineage>
</organism>
<dbReference type="Proteomes" id="UP000095597">
    <property type="component" value="Unassembled WGS sequence"/>
</dbReference>
<proteinExistence type="predicted"/>
<dbReference type="Pfam" id="PF06541">
    <property type="entry name" value="ABC_trans_CmpB"/>
    <property type="match status" value="1"/>
</dbReference>
<protein>
    <submittedName>
        <fullName evidence="2">Predicted membrane protein</fullName>
    </submittedName>
</protein>
<evidence type="ECO:0000256" key="1">
    <source>
        <dbReference type="SAM" id="Phobius"/>
    </source>
</evidence>
<evidence type="ECO:0000313" key="3">
    <source>
        <dbReference type="Proteomes" id="UP000095597"/>
    </source>
</evidence>